<reference evidence="3" key="1">
    <citation type="submission" date="2020-07" db="EMBL/GenBank/DDBJ databases">
        <authorList>
            <person name="Lin J."/>
        </authorList>
    </citation>
    <scope>NUCLEOTIDE SEQUENCE</scope>
</reference>
<protein>
    <submittedName>
        <fullName evidence="3">Uncharacterized protein</fullName>
    </submittedName>
</protein>
<gene>
    <name evidence="3" type="ORF">CB5_LOCUS11941</name>
</gene>
<keyword evidence="1" id="KW-0378">Hydrolase</keyword>
<accession>A0A6V7PCW6</accession>
<dbReference type="PANTHER" id="PTHR45666:SF15">
    <property type="entry name" value="TYPE I INOSITOL POLYPHOSPHATE 5-PHOSPHATASE 8"/>
    <property type="match status" value="1"/>
</dbReference>
<dbReference type="AlphaFoldDB" id="A0A6V7PCW6"/>
<dbReference type="EMBL" id="LR862147">
    <property type="protein sequence ID" value="CAD1828730.1"/>
    <property type="molecule type" value="Genomic_DNA"/>
</dbReference>
<organism evidence="3">
    <name type="scientific">Ananas comosus var. bracteatus</name>
    <name type="common">red pineapple</name>
    <dbReference type="NCBI Taxonomy" id="296719"/>
    <lineage>
        <taxon>Eukaryota</taxon>
        <taxon>Viridiplantae</taxon>
        <taxon>Streptophyta</taxon>
        <taxon>Embryophyta</taxon>
        <taxon>Tracheophyta</taxon>
        <taxon>Spermatophyta</taxon>
        <taxon>Magnoliopsida</taxon>
        <taxon>Liliopsida</taxon>
        <taxon>Poales</taxon>
        <taxon>Bromeliaceae</taxon>
        <taxon>Bromelioideae</taxon>
        <taxon>Ananas</taxon>
    </lineage>
</organism>
<sequence>MSVADVVDLVHGIIIALPLRTTGTFQEIVPLNAGNVLGAEDKGPAYRWLALIRRALNPPTETGPKLREMTETPRSSGRGSASRICSRWRRATGGAVAEEFGSFGRGIGAGPRWRVLFGGV</sequence>
<proteinExistence type="predicted"/>
<evidence type="ECO:0000256" key="1">
    <source>
        <dbReference type="ARBA" id="ARBA00022801"/>
    </source>
</evidence>
<dbReference type="GO" id="GO:0034485">
    <property type="term" value="F:phosphatidylinositol-3,4,5-trisphosphate 5-phosphatase activity"/>
    <property type="evidence" value="ECO:0007669"/>
    <property type="project" value="TreeGrafter"/>
</dbReference>
<dbReference type="InterPro" id="IPR045849">
    <property type="entry name" value="IP5P_plant"/>
</dbReference>
<dbReference type="GO" id="GO:0004445">
    <property type="term" value="F:inositol-polyphosphate 5-phosphatase activity"/>
    <property type="evidence" value="ECO:0007669"/>
    <property type="project" value="InterPro"/>
</dbReference>
<dbReference type="PANTHER" id="PTHR45666">
    <property type="entry name" value="TYPE IV INOSITOL POLYPHOSPHATE 5-PHOSPHATASE 9"/>
    <property type="match status" value="1"/>
</dbReference>
<feature type="region of interest" description="Disordered" evidence="2">
    <location>
        <begin position="60"/>
        <end position="84"/>
    </location>
</feature>
<dbReference type="GO" id="GO:0004439">
    <property type="term" value="F:phosphatidylinositol-4,5-bisphosphate 5-phosphatase activity"/>
    <property type="evidence" value="ECO:0007669"/>
    <property type="project" value="TreeGrafter"/>
</dbReference>
<dbReference type="GO" id="GO:0046856">
    <property type="term" value="P:phosphatidylinositol dephosphorylation"/>
    <property type="evidence" value="ECO:0007669"/>
    <property type="project" value="TreeGrafter"/>
</dbReference>
<name>A0A6V7PCW6_ANACO</name>
<evidence type="ECO:0000256" key="2">
    <source>
        <dbReference type="SAM" id="MobiDB-lite"/>
    </source>
</evidence>
<evidence type="ECO:0000313" key="3">
    <source>
        <dbReference type="EMBL" id="CAD1828730.1"/>
    </source>
</evidence>